<feature type="region of interest" description="Disordered" evidence="1">
    <location>
        <begin position="81"/>
        <end position="110"/>
    </location>
</feature>
<name>A0AAE1HRA2_9NEOP</name>
<organism evidence="2 3">
    <name type="scientific">Frankliniella fusca</name>
    <dbReference type="NCBI Taxonomy" id="407009"/>
    <lineage>
        <taxon>Eukaryota</taxon>
        <taxon>Metazoa</taxon>
        <taxon>Ecdysozoa</taxon>
        <taxon>Arthropoda</taxon>
        <taxon>Hexapoda</taxon>
        <taxon>Insecta</taxon>
        <taxon>Pterygota</taxon>
        <taxon>Neoptera</taxon>
        <taxon>Paraneoptera</taxon>
        <taxon>Thysanoptera</taxon>
        <taxon>Terebrantia</taxon>
        <taxon>Thripoidea</taxon>
        <taxon>Thripidae</taxon>
        <taxon>Frankliniella</taxon>
    </lineage>
</organism>
<evidence type="ECO:0000256" key="1">
    <source>
        <dbReference type="SAM" id="MobiDB-lite"/>
    </source>
</evidence>
<comment type="caution">
    <text evidence="2">The sequence shown here is derived from an EMBL/GenBank/DDBJ whole genome shotgun (WGS) entry which is preliminary data.</text>
</comment>
<feature type="compositionally biased region" description="Basic and acidic residues" evidence="1">
    <location>
        <begin position="83"/>
        <end position="110"/>
    </location>
</feature>
<dbReference type="AlphaFoldDB" id="A0AAE1HRA2"/>
<proteinExistence type="predicted"/>
<evidence type="ECO:0000313" key="2">
    <source>
        <dbReference type="EMBL" id="KAK3925934.1"/>
    </source>
</evidence>
<gene>
    <name evidence="2" type="ORF">KUF71_014183</name>
</gene>
<sequence>MAECNHSRGNLLTEYLGGQLDPHFIFTCRTENMRSVPEDFQQKWGHSRFQSFIDCSTVFNVLRHGKVRLCLNQRILENLGGLDTRDPVDTEEDGWNRKDSEEMDRSDSDV</sequence>
<reference evidence="2" key="1">
    <citation type="submission" date="2021-07" db="EMBL/GenBank/DDBJ databases">
        <authorList>
            <person name="Catto M.A."/>
            <person name="Jacobson A."/>
            <person name="Kennedy G."/>
            <person name="Labadie P."/>
            <person name="Hunt B.G."/>
            <person name="Srinivasan R."/>
        </authorList>
    </citation>
    <scope>NUCLEOTIDE SEQUENCE</scope>
    <source>
        <strain evidence="2">PL_HMW_Pooled</strain>
        <tissue evidence="2">Head</tissue>
    </source>
</reference>
<reference evidence="2" key="2">
    <citation type="journal article" date="2023" name="BMC Genomics">
        <title>Pest status, molecular evolution, and epigenetic factors derived from the genome assembly of Frankliniella fusca, a thysanopteran phytovirus vector.</title>
        <authorList>
            <person name="Catto M.A."/>
            <person name="Labadie P.E."/>
            <person name="Jacobson A.L."/>
            <person name="Kennedy G.G."/>
            <person name="Srinivasan R."/>
            <person name="Hunt B.G."/>
        </authorList>
    </citation>
    <scope>NUCLEOTIDE SEQUENCE</scope>
    <source>
        <tissue evidence="2">Head</tissue>
    </source>
</reference>
<dbReference type="EMBL" id="JAHWGI010001242">
    <property type="protein sequence ID" value="KAK3925934.1"/>
    <property type="molecule type" value="Genomic_DNA"/>
</dbReference>
<evidence type="ECO:0000313" key="3">
    <source>
        <dbReference type="Proteomes" id="UP001219518"/>
    </source>
</evidence>
<protein>
    <submittedName>
        <fullName evidence="2">D-lysergyl-peptide-synthetase subunit 3</fullName>
    </submittedName>
</protein>
<dbReference type="Proteomes" id="UP001219518">
    <property type="component" value="Unassembled WGS sequence"/>
</dbReference>
<accession>A0AAE1HRA2</accession>
<keyword evidence="3" id="KW-1185">Reference proteome</keyword>